<evidence type="ECO:0000313" key="3">
    <source>
        <dbReference type="Proteomes" id="UP000309128"/>
    </source>
</evidence>
<comment type="caution">
    <text evidence="2">The sequence shown here is derived from an EMBL/GenBank/DDBJ whole genome shotgun (WGS) entry which is preliminary data.</text>
</comment>
<dbReference type="Pfam" id="PF19614">
    <property type="entry name" value="DUF6119"/>
    <property type="match status" value="1"/>
</dbReference>
<evidence type="ECO:0000256" key="1">
    <source>
        <dbReference type="SAM" id="MobiDB-lite"/>
    </source>
</evidence>
<evidence type="ECO:0000313" key="2">
    <source>
        <dbReference type="EMBL" id="TMR09932.1"/>
    </source>
</evidence>
<dbReference type="AlphaFoldDB" id="A0A5S4F1H7"/>
<keyword evidence="3" id="KW-1185">Reference proteome</keyword>
<gene>
    <name evidence="2" type="ORF">ETD86_41605</name>
</gene>
<reference evidence="2 3" key="1">
    <citation type="submission" date="2019-05" db="EMBL/GenBank/DDBJ databases">
        <title>Draft genome sequence of Nonomuraea turkmeniaca DSM 43926.</title>
        <authorList>
            <person name="Saricaoglu S."/>
            <person name="Isik K."/>
        </authorList>
    </citation>
    <scope>NUCLEOTIDE SEQUENCE [LARGE SCALE GENOMIC DNA]</scope>
    <source>
        <strain evidence="2 3">DSM 43926</strain>
    </source>
</reference>
<dbReference type="Proteomes" id="UP000309128">
    <property type="component" value="Unassembled WGS sequence"/>
</dbReference>
<proteinExistence type="predicted"/>
<organism evidence="2 3">
    <name type="scientific">Nonomuraea turkmeniaca</name>
    <dbReference type="NCBI Taxonomy" id="103838"/>
    <lineage>
        <taxon>Bacteria</taxon>
        <taxon>Bacillati</taxon>
        <taxon>Actinomycetota</taxon>
        <taxon>Actinomycetes</taxon>
        <taxon>Streptosporangiales</taxon>
        <taxon>Streptosporangiaceae</taxon>
        <taxon>Nonomuraea</taxon>
    </lineage>
</organism>
<name>A0A5S4F1H7_9ACTN</name>
<dbReference type="InterPro" id="IPR026487">
    <property type="entry name" value="CHP04141"/>
</dbReference>
<accession>A0A5S4F1H7</accession>
<dbReference type="NCBIfam" id="TIGR04141">
    <property type="entry name" value="TIGR04141 family sporadically distributed protein"/>
    <property type="match status" value="1"/>
</dbReference>
<sequence length="580" mass="63462">MLSGLPFKWPSVPASRTSPEPLHHREKEIDMTRKTRHQTLYRLIGVEPVIDGVFDALDAAKLDAINAEVVPKEIGGVPALVIHGSFDLDVASWAHDASTTAGMPLPYGDHTGAVLILLVIDGHVYAVGFGAGHRLIPSELKDHRFGLSLAVRCLDPAKVKGLVRRELGGSRTDSTLTPAGSPIWMLGIEEYTDVVRRIGGQARGFTLNSRAGGKRPMRLEGGTGVSARFGVYGHDLVRNIRELARICAEEPPDPELAFAERIQPVTGKQLKARLDAELDDLLGCPDGFAHQIGPAVPTTCLADYDAARAFVVKVGSVALNPRPALEVAEILQRARLQLPGQRVETLRTGRVFLYADEKCQAALDDAPAINWLEVTISLGEYRYFLLDGAWYEIGAEYVNSQRRKIATLFRAEPSLALPSYDPGRDEDDFNAEVAMSCPGFVNLHRTFVRNPLSRRGPVEVCDILGPGNELLMVKFPWSAESLSHLFMQGLVSVKTLLSSAEARRKFAENARTNGRQIPDDFVPEKVVFVVLLKSGRELTPDTLFPFAQVTLAHIATVLRNHKIDVEVIGIKPSIALPQVA</sequence>
<protein>
    <recommendedName>
        <fullName evidence="4">Sporadically distributed protein, TIGR04141 family</fullName>
    </recommendedName>
</protein>
<evidence type="ECO:0008006" key="4">
    <source>
        <dbReference type="Google" id="ProtNLM"/>
    </source>
</evidence>
<feature type="region of interest" description="Disordered" evidence="1">
    <location>
        <begin position="1"/>
        <end position="23"/>
    </location>
</feature>
<dbReference type="EMBL" id="VCKY01000210">
    <property type="protein sequence ID" value="TMR09932.1"/>
    <property type="molecule type" value="Genomic_DNA"/>
</dbReference>
<dbReference type="OrthoDB" id="3323334at2"/>